<dbReference type="InterPro" id="IPR038606">
    <property type="entry name" value="To_sf"/>
</dbReference>
<protein>
    <submittedName>
        <fullName evidence="4">Uncharacterized protein</fullName>
    </submittedName>
</protein>
<keyword evidence="2" id="KW-0090">Biological rhythms</keyword>
<dbReference type="Gene3D" id="3.15.10.30">
    <property type="entry name" value="Haemolymph juvenile hormone binding protein"/>
    <property type="match status" value="1"/>
</dbReference>
<evidence type="ECO:0000256" key="2">
    <source>
        <dbReference type="ARBA" id="ARBA00023108"/>
    </source>
</evidence>
<keyword evidence="1" id="KW-0732">Signal</keyword>
<evidence type="ECO:0000256" key="1">
    <source>
        <dbReference type="ARBA" id="ARBA00022729"/>
    </source>
</evidence>
<evidence type="ECO:0000256" key="3">
    <source>
        <dbReference type="ARBA" id="ARBA00060902"/>
    </source>
</evidence>
<organism evidence="4 5">
    <name type="scientific">Exocentrus adspersus</name>
    <dbReference type="NCBI Taxonomy" id="1586481"/>
    <lineage>
        <taxon>Eukaryota</taxon>
        <taxon>Metazoa</taxon>
        <taxon>Ecdysozoa</taxon>
        <taxon>Arthropoda</taxon>
        <taxon>Hexapoda</taxon>
        <taxon>Insecta</taxon>
        <taxon>Pterygota</taxon>
        <taxon>Neoptera</taxon>
        <taxon>Endopterygota</taxon>
        <taxon>Coleoptera</taxon>
        <taxon>Polyphaga</taxon>
        <taxon>Cucujiformia</taxon>
        <taxon>Chrysomeloidea</taxon>
        <taxon>Cerambycidae</taxon>
        <taxon>Lamiinae</taxon>
        <taxon>Acanthocinini</taxon>
        <taxon>Exocentrus</taxon>
    </lineage>
</organism>
<dbReference type="PANTHER" id="PTHR11008">
    <property type="entry name" value="PROTEIN TAKEOUT-LIKE PROTEIN"/>
    <property type="match status" value="1"/>
</dbReference>
<keyword evidence="5" id="KW-1185">Reference proteome</keyword>
<dbReference type="GO" id="GO:0005615">
    <property type="term" value="C:extracellular space"/>
    <property type="evidence" value="ECO:0007669"/>
    <property type="project" value="TreeGrafter"/>
</dbReference>
<dbReference type="PANTHER" id="PTHR11008:SF32">
    <property type="entry name" value="CIRCADIAN CLOCK-CONTROLLED PROTEIN DAYWAKE-RELATED"/>
    <property type="match status" value="1"/>
</dbReference>
<dbReference type="GO" id="GO:0007623">
    <property type="term" value="P:circadian rhythm"/>
    <property type="evidence" value="ECO:0007669"/>
    <property type="project" value="UniProtKB-ARBA"/>
</dbReference>
<comment type="similarity">
    <text evidence="3">Belongs to the TO family.</text>
</comment>
<accession>A0AAV8V952</accession>
<sequence>MKTCSPNSVDFDECCFQSAREAIPSVLKGDRRYNIPEMLPLVLPSVTLDSGPDFSLVITDLHVYGLQNIELKNIKFDLKNKKNIGTVLFSDKFELVGLYEINGRILVIPIRGKGDLNVTTVGCTVDYSTDYVLENRDGEDYISVTKGTSDISMKKAYYRLTNLYNGNKELGMEACASESTNRALNENWEQVLDTLKPVITETVVRIANAIANGVASQVPYKEIFKNQ</sequence>
<comment type="caution">
    <text evidence="4">The sequence shown here is derived from an EMBL/GenBank/DDBJ whole genome shotgun (WGS) entry which is preliminary data.</text>
</comment>
<dbReference type="Pfam" id="PF06585">
    <property type="entry name" value="JHBP"/>
    <property type="match status" value="1"/>
</dbReference>
<dbReference type="Proteomes" id="UP001159042">
    <property type="component" value="Unassembled WGS sequence"/>
</dbReference>
<dbReference type="FunFam" id="3.15.10.30:FF:000001">
    <property type="entry name" value="Takeout-like protein 1"/>
    <property type="match status" value="1"/>
</dbReference>
<dbReference type="AlphaFoldDB" id="A0AAV8V952"/>
<evidence type="ECO:0000313" key="4">
    <source>
        <dbReference type="EMBL" id="KAJ8910750.1"/>
    </source>
</evidence>
<evidence type="ECO:0000313" key="5">
    <source>
        <dbReference type="Proteomes" id="UP001159042"/>
    </source>
</evidence>
<proteinExistence type="inferred from homology"/>
<name>A0AAV8V952_9CUCU</name>
<dbReference type="SMART" id="SM00700">
    <property type="entry name" value="JHBP"/>
    <property type="match status" value="1"/>
</dbReference>
<dbReference type="EMBL" id="JANEYG010000249">
    <property type="protein sequence ID" value="KAJ8910750.1"/>
    <property type="molecule type" value="Genomic_DNA"/>
</dbReference>
<dbReference type="InterPro" id="IPR010562">
    <property type="entry name" value="Haemolymph_juvenile_hormone-bd"/>
</dbReference>
<gene>
    <name evidence="4" type="ORF">NQ315_017207</name>
</gene>
<reference evidence="4 5" key="1">
    <citation type="journal article" date="2023" name="Insect Mol. Biol.">
        <title>Genome sequencing provides insights into the evolution of gene families encoding plant cell wall-degrading enzymes in longhorned beetles.</title>
        <authorList>
            <person name="Shin N.R."/>
            <person name="Okamura Y."/>
            <person name="Kirsch R."/>
            <person name="Pauchet Y."/>
        </authorList>
    </citation>
    <scope>NUCLEOTIDE SEQUENCE [LARGE SCALE GENOMIC DNA]</scope>
    <source>
        <strain evidence="4">EAD_L_NR</strain>
    </source>
</reference>